<keyword evidence="1" id="KW-1003">Cell membrane</keyword>
<dbReference type="eggNOG" id="COG2908">
    <property type="taxonomic scope" value="Bacteria"/>
</dbReference>
<dbReference type="Pfam" id="PF00149">
    <property type="entry name" value="Metallophos"/>
    <property type="match status" value="1"/>
</dbReference>
<evidence type="ECO:0000313" key="8">
    <source>
        <dbReference type="Proteomes" id="UP000000692"/>
    </source>
</evidence>
<keyword evidence="5" id="KW-0464">Manganese</keyword>
<dbReference type="Gene3D" id="3.60.21.10">
    <property type="match status" value="1"/>
</dbReference>
<evidence type="ECO:0000256" key="4">
    <source>
        <dbReference type="ARBA" id="ARBA00023136"/>
    </source>
</evidence>
<dbReference type="PATRIC" id="fig|759362.5.peg.1136"/>
<evidence type="ECO:0000256" key="1">
    <source>
        <dbReference type="ARBA" id="ARBA00022475"/>
    </source>
</evidence>
<reference evidence="7 8" key="1">
    <citation type="journal article" date="2011" name="J. Bacteriol.">
        <title>Complete genome sequence of the industrial strain Ketogulonicigenium vulgare WSH-001.</title>
        <authorList>
            <person name="Liu L."/>
            <person name="Li Y."/>
            <person name="Zhang J."/>
            <person name="Zhou Z."/>
            <person name="Liu J."/>
            <person name="Li X."/>
            <person name="Zhou J."/>
            <person name="Du G."/>
            <person name="Wang L."/>
            <person name="Chen J."/>
        </authorList>
    </citation>
    <scope>NUCLEOTIDE SEQUENCE [LARGE SCALE GENOMIC DNA]</scope>
    <source>
        <strain evidence="7 8">WSH-001</strain>
    </source>
</reference>
<name>F9Y6S3_KETVW</name>
<dbReference type="PANTHER" id="PTHR34990">
    <property type="entry name" value="UDP-2,3-DIACYLGLUCOSAMINE HYDROLASE-RELATED"/>
    <property type="match status" value="1"/>
</dbReference>
<dbReference type="GO" id="GO:0016020">
    <property type="term" value="C:membrane"/>
    <property type="evidence" value="ECO:0007669"/>
    <property type="project" value="GOC"/>
</dbReference>
<proteinExistence type="predicted"/>
<sequence>MTMIATATGGLMRSTTPLSGADNAAQTPKTMRTLFLSDLHLGSRGAQAKMVLEFLEAYDAPTIYLVGDIVDGWRLKKSWYWPQSHNEVVRTLLRKADNGTRIIYLPGNHDEFLRDYPGVHFGGIEIIDRVIHVTADGKRYLVIHGDQFDAVITKAKWLAHVGDWAYTWAMGLNSIINFVRRRMGLSYWSLSAVAKSKVKKAVNFIGHFEDTLSVEAQRSGTDGVICGHIHAAANHMMGDVHYLNTGDWVDGCTALVEHESGEFEVIYWNRSNMLQLADNRVA</sequence>
<dbReference type="GO" id="GO:0009245">
    <property type="term" value="P:lipid A biosynthetic process"/>
    <property type="evidence" value="ECO:0007669"/>
    <property type="project" value="TreeGrafter"/>
</dbReference>
<dbReference type="EMBL" id="CP002018">
    <property type="protein sequence ID" value="AEM40940.1"/>
    <property type="molecule type" value="Genomic_DNA"/>
</dbReference>
<evidence type="ECO:0000256" key="3">
    <source>
        <dbReference type="ARBA" id="ARBA00022723"/>
    </source>
</evidence>
<dbReference type="GO" id="GO:0046872">
    <property type="term" value="F:metal ion binding"/>
    <property type="evidence" value="ECO:0007669"/>
    <property type="project" value="UniProtKB-KW"/>
</dbReference>
<dbReference type="CDD" id="cd07398">
    <property type="entry name" value="MPP_YbbF-LpxH"/>
    <property type="match status" value="1"/>
</dbReference>
<dbReference type="KEGG" id="kvl:KVU_1101"/>
<evidence type="ECO:0000259" key="6">
    <source>
        <dbReference type="Pfam" id="PF00149"/>
    </source>
</evidence>
<keyword evidence="8" id="KW-1185">Reference proteome</keyword>
<evidence type="ECO:0000256" key="5">
    <source>
        <dbReference type="ARBA" id="ARBA00023211"/>
    </source>
</evidence>
<keyword evidence="3" id="KW-0479">Metal-binding</keyword>
<protein>
    <submittedName>
        <fullName evidence="7">UDP-2,3-diacylglucosamine hydrolase protein</fullName>
    </submittedName>
</protein>
<dbReference type="InterPro" id="IPR043461">
    <property type="entry name" value="LpxH-like"/>
</dbReference>
<dbReference type="SUPFAM" id="SSF56300">
    <property type="entry name" value="Metallo-dependent phosphatases"/>
    <property type="match status" value="1"/>
</dbReference>
<dbReference type="AlphaFoldDB" id="F9Y6S3"/>
<evidence type="ECO:0000313" key="7">
    <source>
        <dbReference type="EMBL" id="AEM40940.1"/>
    </source>
</evidence>
<keyword evidence="4" id="KW-0472">Membrane</keyword>
<dbReference type="Proteomes" id="UP000000692">
    <property type="component" value="Chromosome"/>
</dbReference>
<gene>
    <name evidence="7" type="ordered locus">KVU_1101</name>
</gene>
<organism evidence="7 8">
    <name type="scientific">Ketogulonicigenium vulgare (strain WSH-001)</name>
    <dbReference type="NCBI Taxonomy" id="759362"/>
    <lineage>
        <taxon>Bacteria</taxon>
        <taxon>Pseudomonadati</taxon>
        <taxon>Pseudomonadota</taxon>
        <taxon>Alphaproteobacteria</taxon>
        <taxon>Rhodobacterales</taxon>
        <taxon>Roseobacteraceae</taxon>
        <taxon>Ketogulonicigenium</taxon>
    </lineage>
</organism>
<keyword evidence="7" id="KW-0378">Hydrolase</keyword>
<accession>F9Y6S3</accession>
<evidence type="ECO:0000256" key="2">
    <source>
        <dbReference type="ARBA" id="ARBA00022519"/>
    </source>
</evidence>
<dbReference type="PANTHER" id="PTHR34990:SF2">
    <property type="entry name" value="BLL8164 PROTEIN"/>
    <property type="match status" value="1"/>
</dbReference>
<feature type="domain" description="Calcineurin-like phosphoesterase" evidence="6">
    <location>
        <begin position="31"/>
        <end position="231"/>
    </location>
</feature>
<dbReference type="InterPro" id="IPR004843">
    <property type="entry name" value="Calcineurin-like_PHP"/>
</dbReference>
<keyword evidence="2" id="KW-0997">Cell inner membrane</keyword>
<dbReference type="HOGENOM" id="CLU_061126_1_0_5"/>
<dbReference type="InterPro" id="IPR029052">
    <property type="entry name" value="Metallo-depent_PP-like"/>
</dbReference>
<dbReference type="GO" id="GO:0008758">
    <property type="term" value="F:UDP-2,3-diacylglucosamine hydrolase activity"/>
    <property type="evidence" value="ECO:0007669"/>
    <property type="project" value="TreeGrafter"/>
</dbReference>
<dbReference type="OrthoDB" id="9802481at2"/>